<evidence type="ECO:0000313" key="2">
    <source>
        <dbReference type="Proteomes" id="UP001470230"/>
    </source>
</evidence>
<protein>
    <recommendedName>
        <fullName evidence="3">MULE transposase domain-containing protein</fullName>
    </recommendedName>
</protein>
<dbReference type="Proteomes" id="UP001470230">
    <property type="component" value="Unassembled WGS sequence"/>
</dbReference>
<accession>A0ABR2J0I4</accession>
<gene>
    <name evidence="1" type="ORF">M9Y10_008948</name>
</gene>
<reference evidence="1 2" key="1">
    <citation type="submission" date="2024-04" db="EMBL/GenBank/DDBJ databases">
        <title>Tritrichomonas musculus Genome.</title>
        <authorList>
            <person name="Alves-Ferreira E."/>
            <person name="Grigg M."/>
            <person name="Lorenzi H."/>
            <person name="Galac M."/>
        </authorList>
    </citation>
    <scope>NUCLEOTIDE SEQUENCE [LARGE SCALE GENOMIC DNA]</scope>
    <source>
        <strain evidence="1 2">EAF2021</strain>
    </source>
</reference>
<organism evidence="1 2">
    <name type="scientific">Tritrichomonas musculus</name>
    <dbReference type="NCBI Taxonomy" id="1915356"/>
    <lineage>
        <taxon>Eukaryota</taxon>
        <taxon>Metamonada</taxon>
        <taxon>Parabasalia</taxon>
        <taxon>Tritrichomonadida</taxon>
        <taxon>Tritrichomonadidae</taxon>
        <taxon>Tritrichomonas</taxon>
    </lineage>
</organism>
<evidence type="ECO:0000313" key="1">
    <source>
        <dbReference type="EMBL" id="KAK8871035.1"/>
    </source>
</evidence>
<name>A0ABR2J0I4_9EUKA</name>
<sequence length="783" mass="93092">MLFYTTNPPLLTDDIFYTTRQRKWIEIFPQNQPKFDLIALLDFADSLTDKYFCTNFATYSNVISIKARHITLKEPNSESVKITITDNYTNIHVYLKDSFNQLNRIKINDIYFICFHMLFQDKENFLFFNSTNNMNKYLLYPNSVLYTLGNYVAKKPVSSPKFLKVAFNCFLCIKTQKQQQSSIPTHNDLYQMVQHLPGFVLIKTLDSNDCRYLNLKFLKRNGSIFTYNNVSKVLKGLVYIMPWAVEIVRQMHFLEIDASFKAIRPYNYCIFHCVIYNSSIPFALSIYPTEKTQLYELLFDGLSHFKIDSGSFEKKHVLSDMGDAIISFSKKHFMQNHFCHRHLIEAFGANSGFGFWVRKILKCKTKIEFLQIREEILAEIYAYKEKVELLELNQKILDKINEKLCNIEIMLTLPEEIENEKNTHNEKIIQSKYFLPKWANWYRRAYHIPRCSNHSEGAHGNINQTLNKHGTFSIKSGIKSITDYIFSYLKNREESFRSLFNKKHSKIREKIREILKKKDDQYLQFSQKNCDCEDDIYNLSIYGVKFPCIHTVLHKLIFNDFFQNVILKTDIDFYELFLLSFKFCPNSFYEGQKYNSNIDLLVQKICSFFCTQYPFYQNDEMIPIISQLSKEFLQCFRYELPPFIKIDFDNYKKNYTSVIDDDDEVKKIIFNKKNCKYAFNQSKEKEDNKEINFWFSETDDEIDKLIKEKYFQVKHEIRLVYPKLGEDIDSLCFYNYMEHIKKVIYTKEDIEKNDLNILAVLATFKIECWISADNIAGENRFFG</sequence>
<dbReference type="EMBL" id="JAPFFF010000014">
    <property type="protein sequence ID" value="KAK8871035.1"/>
    <property type="molecule type" value="Genomic_DNA"/>
</dbReference>
<evidence type="ECO:0008006" key="3">
    <source>
        <dbReference type="Google" id="ProtNLM"/>
    </source>
</evidence>
<comment type="caution">
    <text evidence="1">The sequence shown here is derived from an EMBL/GenBank/DDBJ whole genome shotgun (WGS) entry which is preliminary data.</text>
</comment>
<keyword evidence="2" id="KW-1185">Reference proteome</keyword>
<proteinExistence type="predicted"/>